<proteinExistence type="predicted"/>
<evidence type="ECO:0000313" key="2">
    <source>
        <dbReference type="EMBL" id="MCP3428224.1"/>
    </source>
</evidence>
<dbReference type="SUPFAM" id="SSF52833">
    <property type="entry name" value="Thioredoxin-like"/>
    <property type="match status" value="1"/>
</dbReference>
<accession>A0AA41WX91</accession>
<organism evidence="2 3">
    <name type="scientific">Opacimonas viscosa</name>
    <dbReference type="NCBI Taxonomy" id="2961944"/>
    <lineage>
        <taxon>Bacteria</taxon>
        <taxon>Pseudomonadati</taxon>
        <taxon>Pseudomonadota</taxon>
        <taxon>Gammaproteobacteria</taxon>
        <taxon>Alteromonadales</taxon>
        <taxon>Alteromonadaceae</taxon>
        <taxon>Opacimonas</taxon>
    </lineage>
</organism>
<feature type="domain" description="GST N-terminal" evidence="1">
    <location>
        <begin position="1"/>
        <end position="93"/>
    </location>
</feature>
<dbReference type="Gene3D" id="3.40.30.10">
    <property type="entry name" value="Glutaredoxin"/>
    <property type="match status" value="1"/>
</dbReference>
<reference evidence="2" key="1">
    <citation type="submission" date="2022-07" db="EMBL/GenBank/DDBJ databases">
        <title>Characterization of the Novel Bacterium Alteromonas immobilis LMIT006 and Alteromonas gregis LMIT007.</title>
        <authorList>
            <person name="Lin X."/>
        </authorList>
    </citation>
    <scope>NUCLEOTIDE SEQUENCE</scope>
    <source>
        <strain evidence="2">LMIT007</strain>
    </source>
</reference>
<dbReference type="Proteomes" id="UP001165413">
    <property type="component" value="Unassembled WGS sequence"/>
</dbReference>
<dbReference type="InterPro" id="IPR036282">
    <property type="entry name" value="Glutathione-S-Trfase_C_sf"/>
</dbReference>
<dbReference type="InterPro" id="IPR040079">
    <property type="entry name" value="Glutathione_S-Trfase"/>
</dbReference>
<dbReference type="Pfam" id="PF13409">
    <property type="entry name" value="GST_N_2"/>
    <property type="match status" value="1"/>
</dbReference>
<dbReference type="PANTHER" id="PTHR44051">
    <property type="entry name" value="GLUTATHIONE S-TRANSFERASE-RELATED"/>
    <property type="match status" value="1"/>
</dbReference>
<dbReference type="SUPFAM" id="SSF47616">
    <property type="entry name" value="GST C-terminal domain-like"/>
    <property type="match status" value="1"/>
</dbReference>
<keyword evidence="3" id="KW-1185">Reference proteome</keyword>
<sequence length="246" mass="27274">MITLHHLNNSRSQRILWLLEELGLEYTTQAHHRDAKTGLAPQSMRDIFPLGRFPVVTISTQNNADESHDNTPIVLSESGAIVEYLAHKYSAQATHLEQSLIIPPSAPLFQQYSFWYHFAEGTMMPPLIANLVLGKAKAKKKPIFVSTIANKVIDAILDAYYTPNHEANLEFVKSHLAQQQANGSPFFVGKALSAVDIMMLFPLEALVATQGKKIDAVIHKYVSAMQSRKAYLAALAKGGDYDFGPK</sequence>
<gene>
    <name evidence="2" type="ORF">NLF92_04620</name>
</gene>
<dbReference type="RefSeq" id="WP_254099342.1">
    <property type="nucleotide sequence ID" value="NZ_JANATA010000005.1"/>
</dbReference>
<evidence type="ECO:0000259" key="1">
    <source>
        <dbReference type="PROSITE" id="PS50404"/>
    </source>
</evidence>
<protein>
    <submittedName>
        <fullName evidence="2">Glutathione S-transferase N-terminal domain-containing protein</fullName>
    </submittedName>
</protein>
<dbReference type="SFLD" id="SFLDS00019">
    <property type="entry name" value="Glutathione_Transferase_(cytos"/>
    <property type="match status" value="1"/>
</dbReference>
<dbReference type="EMBL" id="JANATA010000005">
    <property type="protein sequence ID" value="MCP3428224.1"/>
    <property type="molecule type" value="Genomic_DNA"/>
</dbReference>
<dbReference type="PANTHER" id="PTHR44051:SF9">
    <property type="entry name" value="GLUTATHIONE S-TRANSFERASE 1"/>
    <property type="match status" value="1"/>
</dbReference>
<name>A0AA41WX91_9ALTE</name>
<dbReference type="Gene3D" id="1.20.1050.10">
    <property type="match status" value="1"/>
</dbReference>
<dbReference type="AlphaFoldDB" id="A0AA41WX91"/>
<comment type="caution">
    <text evidence="2">The sequence shown here is derived from an EMBL/GenBank/DDBJ whole genome shotgun (WGS) entry which is preliminary data.</text>
</comment>
<dbReference type="InterPro" id="IPR004045">
    <property type="entry name" value="Glutathione_S-Trfase_N"/>
</dbReference>
<dbReference type="InterPro" id="IPR036249">
    <property type="entry name" value="Thioredoxin-like_sf"/>
</dbReference>
<dbReference type="PROSITE" id="PS50404">
    <property type="entry name" value="GST_NTER"/>
    <property type="match status" value="1"/>
</dbReference>
<dbReference type="SFLD" id="SFLDG00358">
    <property type="entry name" value="Main_(cytGST)"/>
    <property type="match status" value="1"/>
</dbReference>
<evidence type="ECO:0000313" key="3">
    <source>
        <dbReference type="Proteomes" id="UP001165413"/>
    </source>
</evidence>